<dbReference type="InParanoid" id="A0A0C3JU55"/>
<reference evidence="3" key="2">
    <citation type="submission" date="2015-01" db="EMBL/GenBank/DDBJ databases">
        <title>Evolutionary Origins and Diversification of the Mycorrhizal Mutualists.</title>
        <authorList>
            <consortium name="DOE Joint Genome Institute"/>
            <consortium name="Mycorrhizal Genomics Consortium"/>
            <person name="Kohler A."/>
            <person name="Kuo A."/>
            <person name="Nagy L.G."/>
            <person name="Floudas D."/>
            <person name="Copeland A."/>
            <person name="Barry K.W."/>
            <person name="Cichocki N."/>
            <person name="Veneault-Fourrey C."/>
            <person name="LaButti K."/>
            <person name="Lindquist E.A."/>
            <person name="Lipzen A."/>
            <person name="Lundell T."/>
            <person name="Morin E."/>
            <person name="Murat C."/>
            <person name="Riley R."/>
            <person name="Ohm R."/>
            <person name="Sun H."/>
            <person name="Tunlid A."/>
            <person name="Henrissat B."/>
            <person name="Grigoriev I.V."/>
            <person name="Hibbett D.S."/>
            <person name="Martin F."/>
        </authorList>
    </citation>
    <scope>NUCLEOTIDE SEQUENCE [LARGE SCALE GENOMIC DNA]</scope>
    <source>
        <strain evidence="3">Marx 270</strain>
    </source>
</reference>
<sequence length="199" mass="22722">MLSHRWGRGEPLLREVEGKKIYDLGGTDGLAKLQYFCALALEHNFKWAWSDTCCIDKDSSAELQEAVGSMFSWYRRSSLTIVYLSDVSDAGSLARCEWFTRGWTLQELLASPAVLFYKHDWSLYRESATANHKTDATVLEDLQKATGVAKQHLTDFYPGMDDARSKLHWASRRNTTRPEDIAYSLFGLFKVHLPVLYGE</sequence>
<name>A0A0C3JU55_PISTI</name>
<dbReference type="PANTHER" id="PTHR10622">
    <property type="entry name" value="HET DOMAIN-CONTAINING PROTEIN"/>
    <property type="match status" value="1"/>
</dbReference>
<dbReference type="Pfam" id="PF06985">
    <property type="entry name" value="HET"/>
    <property type="match status" value="1"/>
</dbReference>
<dbReference type="Proteomes" id="UP000054217">
    <property type="component" value="Unassembled WGS sequence"/>
</dbReference>
<evidence type="ECO:0000259" key="1">
    <source>
        <dbReference type="Pfam" id="PF06985"/>
    </source>
</evidence>
<proteinExistence type="predicted"/>
<evidence type="ECO:0000313" key="2">
    <source>
        <dbReference type="EMBL" id="KIO00987.1"/>
    </source>
</evidence>
<organism evidence="2 3">
    <name type="scientific">Pisolithus tinctorius Marx 270</name>
    <dbReference type="NCBI Taxonomy" id="870435"/>
    <lineage>
        <taxon>Eukaryota</taxon>
        <taxon>Fungi</taxon>
        <taxon>Dikarya</taxon>
        <taxon>Basidiomycota</taxon>
        <taxon>Agaricomycotina</taxon>
        <taxon>Agaricomycetes</taxon>
        <taxon>Agaricomycetidae</taxon>
        <taxon>Boletales</taxon>
        <taxon>Sclerodermatineae</taxon>
        <taxon>Pisolithaceae</taxon>
        <taxon>Pisolithus</taxon>
    </lineage>
</organism>
<evidence type="ECO:0000313" key="3">
    <source>
        <dbReference type="Proteomes" id="UP000054217"/>
    </source>
</evidence>
<accession>A0A0C3JU55</accession>
<protein>
    <recommendedName>
        <fullName evidence="1">Heterokaryon incompatibility domain-containing protein</fullName>
    </recommendedName>
</protein>
<dbReference type="HOGENOM" id="CLU_000288_138_0_1"/>
<gene>
    <name evidence="2" type="ORF">M404DRAFT_59016</name>
</gene>
<dbReference type="AlphaFoldDB" id="A0A0C3JU55"/>
<feature type="domain" description="Heterokaryon incompatibility" evidence="1">
    <location>
        <begin position="2"/>
        <end position="90"/>
    </location>
</feature>
<dbReference type="PANTHER" id="PTHR10622:SF10">
    <property type="entry name" value="HET DOMAIN-CONTAINING PROTEIN"/>
    <property type="match status" value="1"/>
</dbReference>
<dbReference type="InterPro" id="IPR010730">
    <property type="entry name" value="HET"/>
</dbReference>
<dbReference type="OrthoDB" id="674604at2759"/>
<reference evidence="2 3" key="1">
    <citation type="submission" date="2014-04" db="EMBL/GenBank/DDBJ databases">
        <authorList>
            <consortium name="DOE Joint Genome Institute"/>
            <person name="Kuo A."/>
            <person name="Kohler A."/>
            <person name="Costa M.D."/>
            <person name="Nagy L.G."/>
            <person name="Floudas D."/>
            <person name="Copeland A."/>
            <person name="Barry K.W."/>
            <person name="Cichocki N."/>
            <person name="Veneault-Fourrey C."/>
            <person name="LaButti K."/>
            <person name="Lindquist E.A."/>
            <person name="Lipzen A."/>
            <person name="Lundell T."/>
            <person name="Morin E."/>
            <person name="Murat C."/>
            <person name="Sun H."/>
            <person name="Tunlid A."/>
            <person name="Henrissat B."/>
            <person name="Grigoriev I.V."/>
            <person name="Hibbett D.S."/>
            <person name="Martin F."/>
            <person name="Nordberg H.P."/>
            <person name="Cantor M.N."/>
            <person name="Hua S.X."/>
        </authorList>
    </citation>
    <scope>NUCLEOTIDE SEQUENCE [LARGE SCALE GENOMIC DNA]</scope>
    <source>
        <strain evidence="2 3">Marx 270</strain>
    </source>
</reference>
<feature type="non-terminal residue" evidence="2">
    <location>
        <position position="199"/>
    </location>
</feature>
<dbReference type="EMBL" id="KN831991">
    <property type="protein sequence ID" value="KIO00987.1"/>
    <property type="molecule type" value="Genomic_DNA"/>
</dbReference>
<dbReference type="STRING" id="870435.A0A0C3JU55"/>
<keyword evidence="3" id="KW-1185">Reference proteome</keyword>